<organism evidence="2 3">
    <name type="scientific">Mammaliicoccus lentus</name>
    <name type="common">Staphylococcus lentus</name>
    <dbReference type="NCBI Taxonomy" id="42858"/>
    <lineage>
        <taxon>Bacteria</taxon>
        <taxon>Bacillati</taxon>
        <taxon>Bacillota</taxon>
        <taxon>Bacilli</taxon>
        <taxon>Bacillales</taxon>
        <taxon>Staphylococcaceae</taxon>
        <taxon>Mammaliicoccus</taxon>
    </lineage>
</organism>
<evidence type="ECO:0000256" key="1">
    <source>
        <dbReference type="SAM" id="Phobius"/>
    </source>
</evidence>
<sequence length="141" mass="16757">MGKARLIIMPLFISLILTCITYFLFVIIDLITNYHTADLLLNVDFVRNYQNITLIEELSYHFLTTFIIVIITIVIYVNFNKLKIIFLTTLFIIFTVLYPILIKMSERDIFQYSLNEHVIWIVGHILFLYLLNIIVTRSYLK</sequence>
<gene>
    <name evidence="2" type="ORF">PYH69_14410</name>
</gene>
<proteinExistence type="predicted"/>
<reference evidence="2" key="1">
    <citation type="journal article" date="2023" name="Antibiotics">
        <title>Prevalence and Molecular Characterization of Methicillin-Resistant Staphylococci (MRS) and Mammaliicocci (MRM) in Dromedary Camels from Algeria: First Detection of SCCmec-mecC Hybrid in Methicillin-Resistant Mammaliicoccus lentus.</title>
        <authorList>
            <person name="Belhout C."/>
            <person name="Boyen F."/>
            <person name="Vereecke N."/>
            <person name="Theuns S."/>
            <person name="Taibi N."/>
            <person name="Stegger M."/>
            <person name="de la Fe-Rodriguez P.Y."/>
            <person name="Bouayad L."/>
            <person name="Elgroud R."/>
            <person name="Butaye P."/>
        </authorList>
    </citation>
    <scope>NUCLEOTIDE SEQUENCE</scope>
    <source>
        <strain evidence="2">7048</strain>
    </source>
</reference>
<feature type="transmembrane region" description="Helical" evidence="1">
    <location>
        <begin position="117"/>
        <end position="135"/>
    </location>
</feature>
<evidence type="ECO:0000313" key="2">
    <source>
        <dbReference type="EMBL" id="WHI59873.1"/>
    </source>
</evidence>
<dbReference type="RefSeq" id="WP_103269227.1">
    <property type="nucleotide sequence ID" value="NZ_CP059679.1"/>
</dbReference>
<feature type="transmembrane region" description="Helical" evidence="1">
    <location>
        <begin position="58"/>
        <end position="77"/>
    </location>
</feature>
<dbReference type="EMBL" id="CP118848">
    <property type="protein sequence ID" value="WHI59873.1"/>
    <property type="molecule type" value="Genomic_DNA"/>
</dbReference>
<feature type="transmembrane region" description="Helical" evidence="1">
    <location>
        <begin position="7"/>
        <end position="31"/>
    </location>
</feature>
<accession>A0AAX3W3M1</accession>
<dbReference type="Proteomes" id="UP001223261">
    <property type="component" value="Chromosome"/>
</dbReference>
<keyword evidence="1" id="KW-1133">Transmembrane helix</keyword>
<keyword evidence="1" id="KW-0812">Transmembrane</keyword>
<keyword evidence="1" id="KW-0472">Membrane</keyword>
<name>A0AAX3W3M1_MAMLE</name>
<feature type="transmembrane region" description="Helical" evidence="1">
    <location>
        <begin position="84"/>
        <end position="102"/>
    </location>
</feature>
<dbReference type="AlphaFoldDB" id="A0AAX3W3M1"/>
<protein>
    <submittedName>
        <fullName evidence="2">Uncharacterized protein</fullName>
    </submittedName>
</protein>
<evidence type="ECO:0000313" key="3">
    <source>
        <dbReference type="Proteomes" id="UP001223261"/>
    </source>
</evidence>